<protein>
    <recommendedName>
        <fullName evidence="8">DNA-directed RNA polymerase III subunit RPC4</fullName>
    </recommendedName>
</protein>
<sequence length="404" mass="42135">MAPPTQAGRFKPRKPAKRAAPTAIATPIAIPSAAAAAAAAVAALQATASTDRGGGRGAGRGGRGRGGRGAPVIPQGQVFFTGTDKPAASSTRTSATAVAAASSKRKGKAAGMIVSSTTGGAKEVKSVALEVQEEVLNIDDEGIDALPDPAPRSSKLSSASTRQSNTSNNHESSNESQRAGGVASHDAPSDVLAYYYDSDSDEDDEPMPDYRNDSQLQPFLIDSARSDQITSNQAPHMSTSDENAHVQKVSPLLVQSEADATGHPLINDNSFFLVQLPTRLPPIISATRPDEVPKAPISGMDIGDEDPVPVSTPAVEVGSFDNQLTDAQPGRMGKIRVYQSGRTVFVWESTPGQAVVEMNVTEGLNCSFRQQAALIDLARKELTPLGNVRKTIVVSPELGDGYLA</sequence>
<evidence type="ECO:0000256" key="5">
    <source>
        <dbReference type="SAM" id="MobiDB-lite"/>
    </source>
</evidence>
<evidence type="ECO:0008006" key="8">
    <source>
        <dbReference type="Google" id="ProtNLM"/>
    </source>
</evidence>
<dbReference type="EMBL" id="BDSP01000177">
    <property type="protein sequence ID" value="GAX22052.1"/>
    <property type="molecule type" value="Genomic_DNA"/>
</dbReference>
<dbReference type="OrthoDB" id="5836119at2759"/>
<evidence type="ECO:0000256" key="2">
    <source>
        <dbReference type="ARBA" id="ARBA00022478"/>
    </source>
</evidence>
<dbReference type="GO" id="GO:0003677">
    <property type="term" value="F:DNA binding"/>
    <property type="evidence" value="ECO:0007669"/>
    <property type="project" value="InterPro"/>
</dbReference>
<evidence type="ECO:0000313" key="7">
    <source>
        <dbReference type="Proteomes" id="UP000198406"/>
    </source>
</evidence>
<accession>A0A1Z5K7B3</accession>
<reference evidence="6 7" key="1">
    <citation type="journal article" date="2015" name="Plant Cell">
        <title>Oil accumulation by the oleaginous diatom Fistulifera solaris as revealed by the genome and transcriptome.</title>
        <authorList>
            <person name="Tanaka T."/>
            <person name="Maeda Y."/>
            <person name="Veluchamy A."/>
            <person name="Tanaka M."/>
            <person name="Abida H."/>
            <person name="Marechal E."/>
            <person name="Bowler C."/>
            <person name="Muto M."/>
            <person name="Sunaga Y."/>
            <person name="Tanaka M."/>
            <person name="Yoshino T."/>
            <person name="Taniguchi T."/>
            <person name="Fukuda Y."/>
            <person name="Nemoto M."/>
            <person name="Matsumoto M."/>
            <person name="Wong P.S."/>
            <person name="Aburatani S."/>
            <person name="Fujibuchi W."/>
        </authorList>
    </citation>
    <scope>NUCLEOTIDE SEQUENCE [LARGE SCALE GENOMIC DNA]</scope>
    <source>
        <strain evidence="6 7">JPCC DA0580</strain>
    </source>
</reference>
<keyword evidence="2" id="KW-0240">DNA-directed RNA polymerase</keyword>
<dbReference type="AlphaFoldDB" id="A0A1Z5K7B3"/>
<feature type="compositionally biased region" description="Low complexity" evidence="5">
    <location>
        <begin position="87"/>
        <end position="102"/>
    </location>
</feature>
<dbReference type="Proteomes" id="UP000198406">
    <property type="component" value="Unassembled WGS sequence"/>
</dbReference>
<evidence type="ECO:0000256" key="1">
    <source>
        <dbReference type="ARBA" id="ARBA00004123"/>
    </source>
</evidence>
<feature type="region of interest" description="Disordered" evidence="5">
    <location>
        <begin position="1"/>
        <end position="22"/>
    </location>
</feature>
<feature type="compositionally biased region" description="Polar residues" evidence="5">
    <location>
        <begin position="154"/>
        <end position="163"/>
    </location>
</feature>
<proteinExistence type="predicted"/>
<dbReference type="PANTHER" id="PTHR13408">
    <property type="entry name" value="DNA-DIRECTED RNA POLYMERASE III"/>
    <property type="match status" value="1"/>
</dbReference>
<dbReference type="InterPro" id="IPR007811">
    <property type="entry name" value="RPC4"/>
</dbReference>
<dbReference type="InParanoid" id="A0A1Z5K7B3"/>
<name>A0A1Z5K7B3_FISSO</name>
<feature type="region of interest" description="Disordered" evidence="5">
    <location>
        <begin position="140"/>
        <end position="188"/>
    </location>
</feature>
<evidence type="ECO:0000256" key="4">
    <source>
        <dbReference type="ARBA" id="ARBA00023242"/>
    </source>
</evidence>
<organism evidence="6 7">
    <name type="scientific">Fistulifera solaris</name>
    <name type="common">Oleaginous diatom</name>
    <dbReference type="NCBI Taxonomy" id="1519565"/>
    <lineage>
        <taxon>Eukaryota</taxon>
        <taxon>Sar</taxon>
        <taxon>Stramenopiles</taxon>
        <taxon>Ochrophyta</taxon>
        <taxon>Bacillariophyta</taxon>
        <taxon>Bacillariophyceae</taxon>
        <taxon>Bacillariophycidae</taxon>
        <taxon>Naviculales</taxon>
        <taxon>Naviculaceae</taxon>
        <taxon>Fistulifera</taxon>
    </lineage>
</organism>
<keyword evidence="3" id="KW-0804">Transcription</keyword>
<feature type="region of interest" description="Disordered" evidence="5">
    <location>
        <begin position="45"/>
        <end position="111"/>
    </location>
</feature>
<dbReference type="PANTHER" id="PTHR13408:SF0">
    <property type="entry name" value="DNA-DIRECTED RNA POLYMERASE III SUBUNIT RPC4"/>
    <property type="match status" value="1"/>
</dbReference>
<evidence type="ECO:0000313" key="6">
    <source>
        <dbReference type="EMBL" id="GAX22052.1"/>
    </source>
</evidence>
<feature type="compositionally biased region" description="Low complexity" evidence="5">
    <location>
        <begin position="164"/>
        <end position="176"/>
    </location>
</feature>
<comment type="subcellular location">
    <subcellularLocation>
        <location evidence="1">Nucleus</location>
    </subcellularLocation>
</comment>
<keyword evidence="4" id="KW-0539">Nucleus</keyword>
<dbReference type="Pfam" id="PF05132">
    <property type="entry name" value="RNA_pol_Rpc4"/>
    <property type="match status" value="1"/>
</dbReference>
<gene>
    <name evidence="6" type="ORF">FisN_6Hh299</name>
</gene>
<evidence type="ECO:0000256" key="3">
    <source>
        <dbReference type="ARBA" id="ARBA00023163"/>
    </source>
</evidence>
<dbReference type="GO" id="GO:0042797">
    <property type="term" value="P:tRNA transcription by RNA polymerase III"/>
    <property type="evidence" value="ECO:0007669"/>
    <property type="project" value="TreeGrafter"/>
</dbReference>
<comment type="caution">
    <text evidence="6">The sequence shown here is derived from an EMBL/GenBank/DDBJ whole genome shotgun (WGS) entry which is preliminary data.</text>
</comment>
<dbReference type="GO" id="GO:0005666">
    <property type="term" value="C:RNA polymerase III complex"/>
    <property type="evidence" value="ECO:0007669"/>
    <property type="project" value="InterPro"/>
</dbReference>
<keyword evidence="7" id="KW-1185">Reference proteome</keyword>